<keyword evidence="3 6" id="KW-0560">Oxidoreductase</keyword>
<accession>A0ABC8YJY7</accession>
<dbReference type="GO" id="GO:0004497">
    <property type="term" value="F:monooxygenase activity"/>
    <property type="evidence" value="ECO:0007669"/>
    <property type="project" value="UniProtKB-KW"/>
</dbReference>
<evidence type="ECO:0000256" key="4">
    <source>
        <dbReference type="ARBA" id="ARBA00023004"/>
    </source>
</evidence>
<keyword evidence="7" id="KW-1133">Transmembrane helix</keyword>
<gene>
    <name evidence="8" type="ORF">URODEC1_LOCUS34860</name>
</gene>
<dbReference type="FunFam" id="1.10.630.10:FF:000026">
    <property type="entry name" value="Cytochrome P450 82C4"/>
    <property type="match status" value="1"/>
</dbReference>
<feature type="transmembrane region" description="Helical" evidence="7">
    <location>
        <begin position="134"/>
        <end position="153"/>
    </location>
</feature>
<comment type="similarity">
    <text evidence="6">Belongs to the cytochrome P450 family.</text>
</comment>
<keyword evidence="7" id="KW-0812">Transmembrane</keyword>
<evidence type="ECO:0000256" key="5">
    <source>
        <dbReference type="PIRSR" id="PIRSR602401-1"/>
    </source>
</evidence>
<evidence type="ECO:0000313" key="9">
    <source>
        <dbReference type="Proteomes" id="UP001497457"/>
    </source>
</evidence>
<dbReference type="InterPro" id="IPR050651">
    <property type="entry name" value="Plant_Cytochrome_P450_Monoox"/>
</dbReference>
<dbReference type="PRINTS" id="PR00385">
    <property type="entry name" value="P450"/>
</dbReference>
<keyword evidence="2 5" id="KW-0479">Metal-binding</keyword>
<dbReference type="EMBL" id="OZ075126">
    <property type="protein sequence ID" value="CAL4944514.1"/>
    <property type="molecule type" value="Genomic_DNA"/>
</dbReference>
<keyword evidence="6" id="KW-0503">Monooxygenase</keyword>
<evidence type="ECO:0008006" key="10">
    <source>
        <dbReference type="Google" id="ProtNLM"/>
    </source>
</evidence>
<dbReference type="AlphaFoldDB" id="A0ABC8YJY7"/>
<evidence type="ECO:0000256" key="3">
    <source>
        <dbReference type="ARBA" id="ARBA00023002"/>
    </source>
</evidence>
<dbReference type="PANTHER" id="PTHR47947:SF53">
    <property type="entry name" value="CYTOCHROME P450"/>
    <property type="match status" value="1"/>
</dbReference>
<feature type="transmembrane region" description="Helical" evidence="7">
    <location>
        <begin position="24"/>
        <end position="43"/>
    </location>
</feature>
<dbReference type="GO" id="GO:0046872">
    <property type="term" value="F:metal ion binding"/>
    <property type="evidence" value="ECO:0007669"/>
    <property type="project" value="UniProtKB-KW"/>
</dbReference>
<feature type="binding site" description="axial binding residue" evidence="5">
    <location>
        <position position="478"/>
    </location>
    <ligand>
        <name>heme</name>
        <dbReference type="ChEBI" id="CHEBI:30413"/>
    </ligand>
    <ligandPart>
        <name>Fe</name>
        <dbReference type="ChEBI" id="CHEBI:18248"/>
    </ligandPart>
</feature>
<dbReference type="InterPro" id="IPR001128">
    <property type="entry name" value="Cyt_P450"/>
</dbReference>
<evidence type="ECO:0000256" key="1">
    <source>
        <dbReference type="ARBA" id="ARBA00022617"/>
    </source>
</evidence>
<dbReference type="Gene3D" id="1.10.630.10">
    <property type="entry name" value="Cytochrome P450"/>
    <property type="match status" value="1"/>
</dbReference>
<dbReference type="InterPro" id="IPR036396">
    <property type="entry name" value="Cyt_P450_sf"/>
</dbReference>
<comment type="cofactor">
    <cofactor evidence="5">
        <name>heme</name>
        <dbReference type="ChEBI" id="CHEBI:30413"/>
    </cofactor>
</comment>
<organism evidence="8 9">
    <name type="scientific">Urochloa decumbens</name>
    <dbReference type="NCBI Taxonomy" id="240449"/>
    <lineage>
        <taxon>Eukaryota</taxon>
        <taxon>Viridiplantae</taxon>
        <taxon>Streptophyta</taxon>
        <taxon>Embryophyta</taxon>
        <taxon>Tracheophyta</taxon>
        <taxon>Spermatophyta</taxon>
        <taxon>Magnoliopsida</taxon>
        <taxon>Liliopsida</taxon>
        <taxon>Poales</taxon>
        <taxon>Poaceae</taxon>
        <taxon>PACMAD clade</taxon>
        <taxon>Panicoideae</taxon>
        <taxon>Panicodae</taxon>
        <taxon>Paniceae</taxon>
        <taxon>Melinidinae</taxon>
        <taxon>Urochloa</taxon>
    </lineage>
</organism>
<dbReference type="Pfam" id="PF00067">
    <property type="entry name" value="p450"/>
    <property type="match status" value="1"/>
</dbReference>
<dbReference type="PRINTS" id="PR00463">
    <property type="entry name" value="EP450I"/>
</dbReference>
<dbReference type="InterPro" id="IPR017972">
    <property type="entry name" value="Cyt_P450_CS"/>
</dbReference>
<keyword evidence="4 5" id="KW-0408">Iron</keyword>
<evidence type="ECO:0000313" key="8">
    <source>
        <dbReference type="EMBL" id="CAL4944514.1"/>
    </source>
</evidence>
<reference evidence="8 9" key="2">
    <citation type="submission" date="2024-10" db="EMBL/GenBank/DDBJ databases">
        <authorList>
            <person name="Ryan C."/>
        </authorList>
    </citation>
    <scope>NUCLEOTIDE SEQUENCE [LARGE SCALE GENOMIC DNA]</scope>
</reference>
<evidence type="ECO:0000256" key="6">
    <source>
        <dbReference type="RuleBase" id="RU000461"/>
    </source>
</evidence>
<keyword evidence="1 5" id="KW-0349">Heme</keyword>
<keyword evidence="9" id="KW-1185">Reference proteome</keyword>
<dbReference type="SUPFAM" id="SSF48264">
    <property type="entry name" value="Cytochrome P450"/>
    <property type="match status" value="1"/>
</dbReference>
<dbReference type="InterPro" id="IPR002401">
    <property type="entry name" value="Cyt_P450_E_grp-I"/>
</dbReference>
<evidence type="ECO:0000256" key="7">
    <source>
        <dbReference type="SAM" id="Phobius"/>
    </source>
</evidence>
<protein>
    <recommendedName>
        <fullName evidence="10">Cytochrome P450</fullName>
    </recommendedName>
</protein>
<sequence length="544" mass="59511">MFPRKLPDHPDPDSRAPVESMEPAAAYVAILSFLLLFSIHRLLGRYHRKINGKNNKTMQRLPPSPPAIPIIGHLHLLGKPIHAALARLADRYGPVFSLRLGSRAAVVVSSAALARECFTEHDVCFANRPRFPTLLLVSFGGATLPLCCYGSYWRNLRRVATVQLLSAHRVSCMLPVISGEVRAMARRMYRAAAAAPGGAARIELKRRLFEVSLSALMETIARTKTSRTEADADTDMSPEAQEFMKALDVFIPLLSAANTWDYLPMLRWFDVFGVRKKIMAAVATRDAFLQRLIDVERRRMDKDDGSEGEKKSMIGVLLSLQKSEPEVYTDTTIMALCSSMFSGGAETTATTAEWAMSLLLNHPEALKKAQAEIDTAVGTSRLITPDDVPRLGYLQCIVSETLRLYPVVPTLIPHESTADCAVGGHHVPAGTMLLVNVYAIHRDPATWPDPAAFRPERFEGGGGDGLFVMPFGMGRRKCPGETLALRTLGLVLGTLLQCFDWEAVGGGAAGVDMAEGVGITLPKAVPLEAMCKPRQDMLPVLQEL</sequence>
<dbReference type="Proteomes" id="UP001497457">
    <property type="component" value="Chromosome 16b"/>
</dbReference>
<evidence type="ECO:0000256" key="2">
    <source>
        <dbReference type="ARBA" id="ARBA00022723"/>
    </source>
</evidence>
<dbReference type="PANTHER" id="PTHR47947">
    <property type="entry name" value="CYTOCHROME P450 82C3-RELATED"/>
    <property type="match status" value="1"/>
</dbReference>
<keyword evidence="7" id="KW-0472">Membrane</keyword>
<dbReference type="PROSITE" id="PS00086">
    <property type="entry name" value="CYTOCHROME_P450"/>
    <property type="match status" value="1"/>
</dbReference>
<name>A0ABC8YJY7_9POAL</name>
<proteinExistence type="inferred from homology"/>
<reference evidence="9" key="1">
    <citation type="submission" date="2024-06" db="EMBL/GenBank/DDBJ databases">
        <authorList>
            <person name="Ryan C."/>
        </authorList>
    </citation>
    <scope>NUCLEOTIDE SEQUENCE [LARGE SCALE GENOMIC DNA]</scope>
</reference>